<protein>
    <recommendedName>
        <fullName evidence="4">NAD(+) diphosphatase</fullName>
        <ecNumber evidence="4">3.6.1.22</ecNumber>
    </recommendedName>
</protein>
<dbReference type="STRING" id="983966.A0A1E4S719"/>
<dbReference type="Gene3D" id="3.90.79.20">
    <property type="match status" value="1"/>
</dbReference>
<keyword evidence="6" id="KW-0378">Hydrolase</keyword>
<comment type="similarity">
    <text evidence="3">Belongs to the Nudix hydrolase family. NudC subfamily.</text>
</comment>
<evidence type="ECO:0000313" key="12">
    <source>
        <dbReference type="Proteomes" id="UP000094389"/>
    </source>
</evidence>
<dbReference type="PANTHER" id="PTHR42904">
    <property type="entry name" value="NUDIX HYDROLASE, NUDC SUBFAMILY"/>
    <property type="match status" value="1"/>
</dbReference>
<evidence type="ECO:0000256" key="9">
    <source>
        <dbReference type="ARBA" id="ARBA00023679"/>
    </source>
</evidence>
<dbReference type="RefSeq" id="XP_020072221.1">
    <property type="nucleotide sequence ID" value="XM_020213542.1"/>
</dbReference>
<evidence type="ECO:0000256" key="4">
    <source>
        <dbReference type="ARBA" id="ARBA00012381"/>
    </source>
</evidence>
<dbReference type="GO" id="GO:0019677">
    <property type="term" value="P:NAD+ catabolic process"/>
    <property type="evidence" value="ECO:0007669"/>
    <property type="project" value="TreeGrafter"/>
</dbReference>
<dbReference type="Proteomes" id="UP000094389">
    <property type="component" value="Unassembled WGS sequence"/>
</dbReference>
<dbReference type="GO" id="GO:0006742">
    <property type="term" value="P:NADP+ catabolic process"/>
    <property type="evidence" value="ECO:0007669"/>
    <property type="project" value="TreeGrafter"/>
</dbReference>
<proteinExistence type="inferred from homology"/>
<name>A0A1E4S719_CYBJN</name>
<comment type="cofactor">
    <cofactor evidence="2">
        <name>Zn(2+)</name>
        <dbReference type="ChEBI" id="CHEBI:29105"/>
    </cofactor>
</comment>
<evidence type="ECO:0000256" key="2">
    <source>
        <dbReference type="ARBA" id="ARBA00001947"/>
    </source>
</evidence>
<dbReference type="EMBL" id="KV453926">
    <property type="protein sequence ID" value="ODV75182.1"/>
    <property type="molecule type" value="Genomic_DNA"/>
</dbReference>
<keyword evidence="12" id="KW-1185">Reference proteome</keyword>
<dbReference type="GO" id="GO:0046872">
    <property type="term" value="F:metal ion binding"/>
    <property type="evidence" value="ECO:0007669"/>
    <property type="project" value="UniProtKB-KW"/>
</dbReference>
<comment type="cofactor">
    <cofactor evidence="1">
        <name>Mg(2+)</name>
        <dbReference type="ChEBI" id="CHEBI:18420"/>
    </cofactor>
</comment>
<dbReference type="Pfam" id="PF00293">
    <property type="entry name" value="NUDIX"/>
    <property type="match status" value="1"/>
</dbReference>
<evidence type="ECO:0000256" key="3">
    <source>
        <dbReference type="ARBA" id="ARBA00009595"/>
    </source>
</evidence>
<keyword evidence="5" id="KW-0479">Metal-binding</keyword>
<dbReference type="InterPro" id="IPR049734">
    <property type="entry name" value="NudC-like_C"/>
</dbReference>
<dbReference type="GO" id="GO:0005829">
    <property type="term" value="C:cytosol"/>
    <property type="evidence" value="ECO:0007669"/>
    <property type="project" value="TreeGrafter"/>
</dbReference>
<reference evidence="11 12" key="1">
    <citation type="journal article" date="2016" name="Proc. Natl. Acad. Sci. U.S.A.">
        <title>Comparative genomics of biotechnologically important yeasts.</title>
        <authorList>
            <person name="Riley R."/>
            <person name="Haridas S."/>
            <person name="Wolfe K.H."/>
            <person name="Lopes M.R."/>
            <person name="Hittinger C.T."/>
            <person name="Goeker M."/>
            <person name="Salamov A.A."/>
            <person name="Wisecaver J.H."/>
            <person name="Long T.M."/>
            <person name="Calvey C.H."/>
            <person name="Aerts A.L."/>
            <person name="Barry K.W."/>
            <person name="Choi C."/>
            <person name="Clum A."/>
            <person name="Coughlan A.Y."/>
            <person name="Deshpande S."/>
            <person name="Douglass A.P."/>
            <person name="Hanson S.J."/>
            <person name="Klenk H.-P."/>
            <person name="LaButti K.M."/>
            <person name="Lapidus A."/>
            <person name="Lindquist E.A."/>
            <person name="Lipzen A.M."/>
            <person name="Meier-Kolthoff J.P."/>
            <person name="Ohm R.A."/>
            <person name="Otillar R.P."/>
            <person name="Pangilinan J.L."/>
            <person name="Peng Y."/>
            <person name="Rokas A."/>
            <person name="Rosa C.A."/>
            <person name="Scheuner C."/>
            <person name="Sibirny A.A."/>
            <person name="Slot J.C."/>
            <person name="Stielow J.B."/>
            <person name="Sun H."/>
            <person name="Kurtzman C.P."/>
            <person name="Blackwell M."/>
            <person name="Grigoriev I.V."/>
            <person name="Jeffries T.W."/>
        </authorList>
    </citation>
    <scope>NUCLEOTIDE SEQUENCE [LARGE SCALE GENOMIC DNA]</scope>
    <source>
        <strain evidence="12">ATCC 18201 / CBS 1600 / BCRC 20928 / JCM 3617 / NBRC 0987 / NRRL Y-1542</strain>
    </source>
</reference>
<dbReference type="InterPro" id="IPR050241">
    <property type="entry name" value="NAD-cap_RNA_hydrolase_NudC"/>
</dbReference>
<accession>A0A1E4S719</accession>
<keyword evidence="8" id="KW-0520">NAD</keyword>
<dbReference type="SUPFAM" id="SSF55811">
    <property type="entry name" value="Nudix"/>
    <property type="match status" value="1"/>
</dbReference>
<evidence type="ECO:0000256" key="5">
    <source>
        <dbReference type="ARBA" id="ARBA00022723"/>
    </source>
</evidence>
<dbReference type="PROSITE" id="PS51462">
    <property type="entry name" value="NUDIX"/>
    <property type="match status" value="1"/>
</dbReference>
<dbReference type="Gene3D" id="3.90.79.10">
    <property type="entry name" value="Nucleoside Triphosphate Pyrophosphohydrolase"/>
    <property type="match status" value="1"/>
</dbReference>
<dbReference type="InterPro" id="IPR015376">
    <property type="entry name" value="Znr_NADH_PPase"/>
</dbReference>
<dbReference type="GeneID" id="30987938"/>
<dbReference type="EC" id="3.6.1.22" evidence="4"/>
<dbReference type="Pfam" id="PF09297">
    <property type="entry name" value="Zn_ribbon_NUD"/>
    <property type="match status" value="1"/>
</dbReference>
<evidence type="ECO:0000256" key="6">
    <source>
        <dbReference type="ARBA" id="ARBA00022801"/>
    </source>
</evidence>
<dbReference type="InterPro" id="IPR000086">
    <property type="entry name" value="NUDIX_hydrolase_dom"/>
</dbReference>
<keyword evidence="7" id="KW-0460">Magnesium</keyword>
<evidence type="ECO:0000256" key="8">
    <source>
        <dbReference type="ARBA" id="ARBA00023027"/>
    </source>
</evidence>
<gene>
    <name evidence="11" type="ORF">CYBJADRAFT_160630</name>
</gene>
<evidence type="ECO:0000313" key="11">
    <source>
        <dbReference type="EMBL" id="ODV75182.1"/>
    </source>
</evidence>
<evidence type="ECO:0000256" key="7">
    <source>
        <dbReference type="ARBA" id="ARBA00022842"/>
    </source>
</evidence>
<organism evidence="11 12">
    <name type="scientific">Cyberlindnera jadinii (strain ATCC 18201 / CBS 1600 / BCRC 20928 / JCM 3617 / NBRC 0987 / NRRL Y-1542)</name>
    <name type="common">Torula yeast</name>
    <name type="synonym">Candida utilis</name>
    <dbReference type="NCBI Taxonomy" id="983966"/>
    <lineage>
        <taxon>Eukaryota</taxon>
        <taxon>Fungi</taxon>
        <taxon>Dikarya</taxon>
        <taxon>Ascomycota</taxon>
        <taxon>Saccharomycotina</taxon>
        <taxon>Saccharomycetes</taxon>
        <taxon>Phaffomycetales</taxon>
        <taxon>Phaffomycetaceae</taxon>
        <taxon>Cyberlindnera</taxon>
    </lineage>
</organism>
<dbReference type="CDD" id="cd03429">
    <property type="entry name" value="NUDIX_NADH_pyrophosphatase_Nudt13"/>
    <property type="match status" value="1"/>
</dbReference>
<evidence type="ECO:0000256" key="1">
    <source>
        <dbReference type="ARBA" id="ARBA00001946"/>
    </source>
</evidence>
<dbReference type="PANTHER" id="PTHR42904:SF6">
    <property type="entry name" value="NAD-CAPPED RNA HYDROLASE NUDT12"/>
    <property type="match status" value="1"/>
</dbReference>
<dbReference type="AlphaFoldDB" id="A0A1E4S719"/>
<feature type="domain" description="Nudix hydrolase" evidence="10">
    <location>
        <begin position="207"/>
        <end position="345"/>
    </location>
</feature>
<dbReference type="OMA" id="YSHAKMY"/>
<evidence type="ECO:0000259" key="10">
    <source>
        <dbReference type="PROSITE" id="PS51462"/>
    </source>
</evidence>
<sequence length="356" mass="39435">MTGCSDKDSSIFFGQDTVNRVSFLREDADFIELALREGSSKILVMSNGAPAGTVEGAELIYATFKDFEELLNTWIVNNRRGVAADEVRVAFLGIDESQDGIKYKQYSGLAFFAVDLTTNEHALNEFLKAKEATLYKDRGTIFHLGNFDASMMSHGKMYLDWMNRIRFCAGCGSKTLAIHAGTKMLCSSTDDQNCPVKTATVSNVSFPRTDPVVISAIVTRDHSKVLLGRGERFPGNMYSCIAGFLEPSETIEVASMREAWEETGVRGTEVQIIKSQPWPYPANLMIGCVIYVDPNGVNEVIHLGHDPELADAKWFSIEEIKHLENGGTADWTLPPKQAIARSLIQYVIEQHSKATK</sequence>
<dbReference type="GO" id="GO:0035529">
    <property type="term" value="F:NADH pyrophosphatase activity"/>
    <property type="evidence" value="ECO:0007669"/>
    <property type="project" value="TreeGrafter"/>
</dbReference>
<dbReference type="InterPro" id="IPR015797">
    <property type="entry name" value="NUDIX_hydrolase-like_dom_sf"/>
</dbReference>
<dbReference type="GO" id="GO:0005777">
    <property type="term" value="C:peroxisome"/>
    <property type="evidence" value="ECO:0007669"/>
    <property type="project" value="TreeGrafter"/>
</dbReference>
<dbReference type="OrthoDB" id="10249612at2759"/>
<comment type="catalytic activity">
    <reaction evidence="9">
        <text>a 5'-end NAD(+)-phospho-ribonucleoside in mRNA + H2O = a 5'-end phospho-adenosine-phospho-ribonucleoside in mRNA + beta-nicotinamide D-ribonucleotide + 2 H(+)</text>
        <dbReference type="Rhea" id="RHEA:60876"/>
        <dbReference type="Rhea" id="RHEA-COMP:15698"/>
        <dbReference type="Rhea" id="RHEA-COMP:15719"/>
        <dbReference type="ChEBI" id="CHEBI:14649"/>
        <dbReference type="ChEBI" id="CHEBI:15377"/>
        <dbReference type="ChEBI" id="CHEBI:15378"/>
        <dbReference type="ChEBI" id="CHEBI:144029"/>
        <dbReference type="ChEBI" id="CHEBI:144051"/>
    </reaction>
    <physiologicalReaction direction="left-to-right" evidence="9">
        <dbReference type="Rhea" id="RHEA:60877"/>
    </physiologicalReaction>
</comment>